<dbReference type="AlphaFoldDB" id="A0A5B0P888"/>
<gene>
    <name evidence="2" type="ORF">PGT21_029433</name>
</gene>
<proteinExistence type="predicted"/>
<sequence>MVEGYPSRIPVIRWRIPACANGYPPAGADSGADGPFSANRWRVSGYPKGYPRPGGEMAGWKETLPVDEVQVPRRLEGNPSSRSVAGPLEGGYPRIPARIPAAADGYPLAGAGADADSTAKIKPGQLYGTISTPSFITCNATDPIDYQILLKTNASVDHTLSTSFVYALAGNLLLLNGPAPPTLNYYLDMVSKVCRVEHQVDEATDKTFTSGPGLVILVLKPTSEPNNDLQEGKKMDLNIVVRHTDWDPEDRLVKSFEVKYIIPATPKLTNTHSMIRVGREFNFDGYLFGWDMKEHQAVIKVLGFSPLNVQNPGSIAKSPAPTPQSSPANKGRKFVTFGDAGLVARPDEVISPPATSQTTGADHVANGEGAIKPMSNGEGTSTAISEAVQFPDPDDAPLALSSPAKAPGRSYAGSNSTAYNFGLKHVCSQ</sequence>
<accession>A0A5B0P888</accession>
<dbReference type="EMBL" id="VSWC01000067">
    <property type="protein sequence ID" value="KAA1096820.1"/>
    <property type="molecule type" value="Genomic_DNA"/>
</dbReference>
<evidence type="ECO:0000313" key="3">
    <source>
        <dbReference type="Proteomes" id="UP000324748"/>
    </source>
</evidence>
<comment type="caution">
    <text evidence="2">The sequence shown here is derived from an EMBL/GenBank/DDBJ whole genome shotgun (WGS) entry which is preliminary data.</text>
</comment>
<feature type="region of interest" description="Disordered" evidence="1">
    <location>
        <begin position="349"/>
        <end position="414"/>
    </location>
</feature>
<evidence type="ECO:0000313" key="2">
    <source>
        <dbReference type="EMBL" id="KAA1096820.1"/>
    </source>
</evidence>
<evidence type="ECO:0000256" key="1">
    <source>
        <dbReference type="SAM" id="MobiDB-lite"/>
    </source>
</evidence>
<dbReference type="Proteomes" id="UP000324748">
    <property type="component" value="Unassembled WGS sequence"/>
</dbReference>
<reference evidence="2 3" key="1">
    <citation type="submission" date="2019-05" db="EMBL/GenBank/DDBJ databases">
        <title>Emergence of the Ug99 lineage of the wheat stem rust pathogen through somatic hybridization.</title>
        <authorList>
            <person name="Li F."/>
            <person name="Upadhyaya N.M."/>
            <person name="Sperschneider J."/>
            <person name="Matny O."/>
            <person name="Nguyen-Phuc H."/>
            <person name="Mago R."/>
            <person name="Raley C."/>
            <person name="Miller M.E."/>
            <person name="Silverstein K.A.T."/>
            <person name="Henningsen E."/>
            <person name="Hirsch C.D."/>
            <person name="Visser B."/>
            <person name="Pretorius Z.A."/>
            <person name="Steffenson B.J."/>
            <person name="Schwessinger B."/>
            <person name="Dodds P.N."/>
            <person name="Figueroa M."/>
        </authorList>
    </citation>
    <scope>NUCLEOTIDE SEQUENCE [LARGE SCALE GENOMIC DNA]</scope>
    <source>
        <strain evidence="2">21-0</strain>
    </source>
</reference>
<name>A0A5B0P888_PUCGR</name>
<protein>
    <submittedName>
        <fullName evidence="2">Uncharacterized protein</fullName>
    </submittedName>
</protein>
<keyword evidence="3" id="KW-1185">Reference proteome</keyword>
<organism evidence="2 3">
    <name type="scientific">Puccinia graminis f. sp. tritici</name>
    <dbReference type="NCBI Taxonomy" id="56615"/>
    <lineage>
        <taxon>Eukaryota</taxon>
        <taxon>Fungi</taxon>
        <taxon>Dikarya</taxon>
        <taxon>Basidiomycota</taxon>
        <taxon>Pucciniomycotina</taxon>
        <taxon>Pucciniomycetes</taxon>
        <taxon>Pucciniales</taxon>
        <taxon>Pucciniaceae</taxon>
        <taxon>Puccinia</taxon>
    </lineage>
</organism>
<feature type="region of interest" description="Disordered" evidence="1">
    <location>
        <begin position="313"/>
        <end position="332"/>
    </location>
</feature>
<feature type="compositionally biased region" description="Low complexity" evidence="1">
    <location>
        <begin position="396"/>
        <end position="407"/>
    </location>
</feature>